<feature type="signal peptide" evidence="2">
    <location>
        <begin position="1"/>
        <end position="20"/>
    </location>
</feature>
<reference evidence="4" key="1">
    <citation type="submission" date="2013-05" db="EMBL/GenBank/DDBJ databases">
        <title>The Genome sequence of Mucor circinelloides f. circinelloides 1006PhL.</title>
        <authorList>
            <consortium name="The Broad Institute Genomics Platform"/>
            <person name="Cuomo C."/>
            <person name="Earl A."/>
            <person name="Findley K."/>
            <person name="Lee S.C."/>
            <person name="Walker B."/>
            <person name="Young S."/>
            <person name="Zeng Q."/>
            <person name="Gargeya S."/>
            <person name="Fitzgerald M."/>
            <person name="Haas B."/>
            <person name="Abouelleil A."/>
            <person name="Allen A.W."/>
            <person name="Alvarado L."/>
            <person name="Arachchi H.M."/>
            <person name="Berlin A.M."/>
            <person name="Chapman S.B."/>
            <person name="Gainer-Dewar J."/>
            <person name="Goldberg J."/>
            <person name="Griggs A."/>
            <person name="Gujja S."/>
            <person name="Hansen M."/>
            <person name="Howarth C."/>
            <person name="Imamovic A."/>
            <person name="Ireland A."/>
            <person name="Larimer J."/>
            <person name="McCowan C."/>
            <person name="Murphy C."/>
            <person name="Pearson M."/>
            <person name="Poon T.W."/>
            <person name="Priest M."/>
            <person name="Roberts A."/>
            <person name="Saif S."/>
            <person name="Shea T."/>
            <person name="Sisk P."/>
            <person name="Sykes S."/>
            <person name="Wortman J."/>
            <person name="Nusbaum C."/>
            <person name="Birren B."/>
        </authorList>
    </citation>
    <scope>NUCLEOTIDE SEQUENCE [LARGE SCALE GENOMIC DNA]</scope>
    <source>
        <strain evidence="4">1006PhL</strain>
    </source>
</reference>
<accession>S2JKF6</accession>
<dbReference type="OMA" id="DCWESCI"/>
<dbReference type="eggNOG" id="ENOG502RX6H">
    <property type="taxonomic scope" value="Eukaryota"/>
</dbReference>
<evidence type="ECO:0000256" key="2">
    <source>
        <dbReference type="SAM" id="SignalP"/>
    </source>
</evidence>
<dbReference type="Proteomes" id="UP000014254">
    <property type="component" value="Unassembled WGS sequence"/>
</dbReference>
<evidence type="ECO:0000256" key="1">
    <source>
        <dbReference type="SAM" id="MobiDB-lite"/>
    </source>
</evidence>
<feature type="chain" id="PRO_5004509165" evidence="2">
    <location>
        <begin position="21"/>
        <end position="316"/>
    </location>
</feature>
<name>S2JKF6_MUCC1</name>
<dbReference type="EMBL" id="KE123942">
    <property type="protein sequence ID" value="EPB88972.1"/>
    <property type="molecule type" value="Genomic_DNA"/>
</dbReference>
<evidence type="ECO:0000313" key="4">
    <source>
        <dbReference type="Proteomes" id="UP000014254"/>
    </source>
</evidence>
<keyword evidence="4" id="KW-1185">Reference proteome</keyword>
<feature type="region of interest" description="Disordered" evidence="1">
    <location>
        <begin position="125"/>
        <end position="151"/>
    </location>
</feature>
<protein>
    <submittedName>
        <fullName evidence="3">Uncharacterized protein</fullName>
    </submittedName>
</protein>
<gene>
    <name evidence="3" type="ORF">HMPREF1544_04233</name>
</gene>
<sequence>MRSTIAISAAIATFATSAFAANCNPSYNVPGSTECFTACNVKNGQKWVPGWTMDHTSELFLDSLALMCNKSGPNYGSFMAAAGMCMAGCTGDDPELFNAEFAGACAWWNTHKNDKCSAATTTAKTTSSTSTSSTKTSSSTSKSSSTSVSSTSVSSTKVTTTGAVSTTASTTSAGPTGGAGVTVTKTITKTVSACPTDAACQAGFKGKKNGRGPLDACCSHSDDCQESCINGKCNAPIASTCYTGSNGKSKGDGYNGACCEHSDDCWESCIEGKCNGPSLASCNQGFSGKKGGKGPKDACCSSNRDCKNSCVKGKCN</sequence>
<dbReference type="OrthoDB" id="382013at2759"/>
<organism evidence="3 4">
    <name type="scientific">Mucor circinelloides f. circinelloides (strain 1006PhL)</name>
    <name type="common">Mucormycosis agent</name>
    <name type="synonym">Calyptromyces circinelloides</name>
    <dbReference type="NCBI Taxonomy" id="1220926"/>
    <lineage>
        <taxon>Eukaryota</taxon>
        <taxon>Fungi</taxon>
        <taxon>Fungi incertae sedis</taxon>
        <taxon>Mucoromycota</taxon>
        <taxon>Mucoromycotina</taxon>
        <taxon>Mucoromycetes</taxon>
        <taxon>Mucorales</taxon>
        <taxon>Mucorineae</taxon>
        <taxon>Mucoraceae</taxon>
        <taxon>Mucor</taxon>
    </lineage>
</organism>
<dbReference type="AlphaFoldDB" id="S2JKF6"/>
<dbReference type="VEuPathDB" id="FungiDB:HMPREF1544_04233"/>
<dbReference type="InParanoid" id="S2JKF6"/>
<evidence type="ECO:0000313" key="3">
    <source>
        <dbReference type="EMBL" id="EPB88972.1"/>
    </source>
</evidence>
<keyword evidence="2" id="KW-0732">Signal</keyword>
<proteinExistence type="predicted"/>